<evidence type="ECO:0000313" key="10">
    <source>
        <dbReference type="Proteomes" id="UP001165289"/>
    </source>
</evidence>
<evidence type="ECO:0000256" key="7">
    <source>
        <dbReference type="SAM" id="MobiDB-lite"/>
    </source>
</evidence>
<feature type="compositionally biased region" description="Basic residues" evidence="7">
    <location>
        <begin position="1"/>
        <end position="34"/>
    </location>
</feature>
<feature type="compositionally biased region" description="Basic and acidic residues" evidence="7">
    <location>
        <begin position="412"/>
        <end position="424"/>
    </location>
</feature>
<dbReference type="InterPro" id="IPR039761">
    <property type="entry name" value="Bms1/Tsr1"/>
</dbReference>
<dbReference type="Proteomes" id="UP001165289">
    <property type="component" value="Unassembled WGS sequence"/>
</dbReference>
<dbReference type="Pfam" id="PF08142">
    <property type="entry name" value="AARP2CN"/>
    <property type="match status" value="1"/>
</dbReference>
<proteinExistence type="inferred from homology"/>
<keyword evidence="3" id="KW-0539">Nucleus</keyword>
<dbReference type="Pfam" id="PF22298">
    <property type="entry name" value="Tsr1_G-like"/>
    <property type="match status" value="1"/>
</dbReference>
<reference evidence="9 10" key="1">
    <citation type="journal article" date="2023" name="BMC Biol.">
        <title>The compact genome of the sponge Oopsacas minuta (Hexactinellida) is lacking key metazoan core genes.</title>
        <authorList>
            <person name="Santini S."/>
            <person name="Schenkelaars Q."/>
            <person name="Jourda C."/>
            <person name="Duchesne M."/>
            <person name="Belahbib H."/>
            <person name="Rocher C."/>
            <person name="Selva M."/>
            <person name="Riesgo A."/>
            <person name="Vervoort M."/>
            <person name="Leys S.P."/>
            <person name="Kodjabachian L."/>
            <person name="Le Bivic A."/>
            <person name="Borchiellini C."/>
            <person name="Claverie J.M."/>
            <person name="Renard E."/>
        </authorList>
    </citation>
    <scope>NUCLEOTIDE SEQUENCE [LARGE SCALE GENOMIC DNA]</scope>
    <source>
        <strain evidence="9">SPO-2</strain>
    </source>
</reference>
<keyword evidence="10" id="KW-1185">Reference proteome</keyword>
<dbReference type="SMART" id="SM01362">
    <property type="entry name" value="DUF663"/>
    <property type="match status" value="1"/>
</dbReference>
<comment type="subcellular location">
    <subcellularLocation>
        <location evidence="1">Nucleus</location>
        <location evidence="1">Nucleolus</location>
    </subcellularLocation>
</comment>
<feature type="compositionally biased region" description="Basic residues" evidence="7">
    <location>
        <begin position="52"/>
        <end position="65"/>
    </location>
</feature>
<evidence type="ECO:0000256" key="1">
    <source>
        <dbReference type="ARBA" id="ARBA00004604"/>
    </source>
</evidence>
<evidence type="ECO:0000259" key="8">
    <source>
        <dbReference type="PROSITE" id="PS51714"/>
    </source>
</evidence>
<evidence type="ECO:0000256" key="3">
    <source>
        <dbReference type="ARBA" id="ARBA00023242"/>
    </source>
</evidence>
<comment type="function">
    <text evidence="4">Required during maturation of the 40S ribosomal subunit in the nucleolus.</text>
</comment>
<dbReference type="GO" id="GO:0005730">
    <property type="term" value="C:nucleolus"/>
    <property type="evidence" value="ECO:0007669"/>
    <property type="project" value="UniProtKB-SubCell"/>
</dbReference>
<gene>
    <name evidence="9" type="ORF">LOD99_278</name>
</gene>
<feature type="domain" description="Bms1-type G" evidence="8">
    <location>
        <begin position="72"/>
        <end position="235"/>
    </location>
</feature>
<dbReference type="GO" id="GO:0030688">
    <property type="term" value="C:preribosome, small subunit precursor"/>
    <property type="evidence" value="ECO:0007669"/>
    <property type="project" value="TreeGrafter"/>
</dbReference>
<dbReference type="PANTHER" id="PTHR12858:SF1">
    <property type="entry name" value="PRE-RRNA-PROCESSING PROTEIN TSR1 HOMOLOG"/>
    <property type="match status" value="1"/>
</dbReference>
<dbReference type="GO" id="GO:0000462">
    <property type="term" value="P:maturation of SSU-rRNA from tricistronic rRNA transcript (SSU-rRNA, 5.8S rRNA, LSU-rRNA)"/>
    <property type="evidence" value="ECO:0007669"/>
    <property type="project" value="TreeGrafter"/>
</dbReference>
<feature type="compositionally biased region" description="Low complexity" evidence="7">
    <location>
        <begin position="352"/>
        <end position="366"/>
    </location>
</feature>
<feature type="region of interest" description="Disordered" evidence="7">
    <location>
        <begin position="1"/>
        <end position="66"/>
    </location>
</feature>
<dbReference type="EMBL" id="JAKMXF010000111">
    <property type="protein sequence ID" value="KAI6657534.1"/>
    <property type="molecule type" value="Genomic_DNA"/>
</dbReference>
<dbReference type="InterPro" id="IPR012948">
    <property type="entry name" value="AARP2CN"/>
</dbReference>
<dbReference type="PANTHER" id="PTHR12858">
    <property type="entry name" value="RIBOSOME BIOGENESIS PROTEIN"/>
    <property type="match status" value="1"/>
</dbReference>
<keyword evidence="2" id="KW-0690">Ribosome biogenesis</keyword>
<dbReference type="AlphaFoldDB" id="A0AAV7KA66"/>
<dbReference type="SMART" id="SM00785">
    <property type="entry name" value="AARP2CN"/>
    <property type="match status" value="1"/>
</dbReference>
<dbReference type="InterPro" id="IPR030387">
    <property type="entry name" value="G_Bms1/Tsr1_dom"/>
</dbReference>
<dbReference type="GO" id="GO:0000479">
    <property type="term" value="P:endonucleolytic cleavage of tricistronic rRNA transcript (SSU-rRNA, 5.8S rRNA, LSU-rRNA)"/>
    <property type="evidence" value="ECO:0007669"/>
    <property type="project" value="TreeGrafter"/>
</dbReference>
<sequence>MEHRHKPGPLKQQNKPHKLGKHQTKAGLSKRGRPIRIPSTSSLRTDVTLGRKERRNRANQIRKSKREQIIFEKRARGLSGTPPHSLLLVPMTRHINLTEIRTLLQPASTDSTATTFYCPRIKQRFTLCSAPYGELYTLLDLAKVCDSILFLFSVEDSISEWAEEVISVLMAQGLPTPLHAVTGLQSVPSKDRAQTRSAVSSVVTHLLPIDSKLFSLDTETEAFNLLRSVSEQKRRSLGYRDNHPYILCEESVYDSNSLTLSLSGYLRGKPLSPNQIVHLPGIGDFQISLIETQSDPCPFRGSRHGGMEIDTNKVRLIPDQTLQESLITEAEVDPMEGEQTWPSKEELKSSLKKNPSSWIADPTPGEDSTESESDGERPEQISGSDSEDHLSIGSERESDSAITETVSMDTNDYDKTCDPREEKEQLERIRAQGEDVKFPDERDTPIDQAARIRFGKYRGLQSFRTSPWDPDENLPVDYARIFKFHNFRSTQKRALQHDYKDGDVTGLYVTIHLKDFPSKLVSLLPSTSMVIFGLLQFEQKMSLIHFTVKRVSPCNEIVKSKDPMLLHMGCRRFLANPIYSQHAPGDKHKYELFFRGGGTYVASIYAPITFKPCPILMFTPTSPTTPTPQLLATGSVLMAGPDRIICKRIKLSGHPFKIHRRSAVIRYMFFNREDIMWFKPIQLRTKYGRVGNIKEPLGTHGHMKCTFDKQLKAQDTILMSLYKRVYPKWTYCPYLYQPTSDVTQGELTMETDRET</sequence>
<feature type="compositionally biased region" description="Polar residues" evidence="7">
    <location>
        <begin position="400"/>
        <end position="410"/>
    </location>
</feature>
<dbReference type="InterPro" id="IPR007034">
    <property type="entry name" value="BMS1_TSR1_C"/>
</dbReference>
<comment type="similarity">
    <text evidence="5">Belongs to the TRAFAC class translation factor GTPase superfamily. Bms1-like GTPase family. TSR1 subfamily.</text>
</comment>
<dbReference type="Pfam" id="PF04950">
    <property type="entry name" value="RIBIOP_C"/>
    <property type="match status" value="1"/>
</dbReference>
<organism evidence="9 10">
    <name type="scientific">Oopsacas minuta</name>
    <dbReference type="NCBI Taxonomy" id="111878"/>
    <lineage>
        <taxon>Eukaryota</taxon>
        <taxon>Metazoa</taxon>
        <taxon>Porifera</taxon>
        <taxon>Hexactinellida</taxon>
        <taxon>Hexasterophora</taxon>
        <taxon>Lyssacinosida</taxon>
        <taxon>Leucopsacidae</taxon>
        <taxon>Oopsacas</taxon>
    </lineage>
</organism>
<evidence type="ECO:0000256" key="2">
    <source>
        <dbReference type="ARBA" id="ARBA00022517"/>
    </source>
</evidence>
<name>A0AAV7KA66_9METZ</name>
<evidence type="ECO:0000313" key="9">
    <source>
        <dbReference type="EMBL" id="KAI6657534.1"/>
    </source>
</evidence>
<evidence type="ECO:0000256" key="4">
    <source>
        <dbReference type="ARBA" id="ARBA00037087"/>
    </source>
</evidence>
<feature type="compositionally biased region" description="Basic and acidic residues" evidence="7">
    <location>
        <begin position="386"/>
        <end position="399"/>
    </location>
</feature>
<protein>
    <recommendedName>
        <fullName evidence="6">Pre-rRNA-processing protein TSR1 homolog</fullName>
    </recommendedName>
</protein>
<evidence type="ECO:0000256" key="6">
    <source>
        <dbReference type="ARBA" id="ARBA00040070"/>
    </source>
</evidence>
<feature type="region of interest" description="Disordered" evidence="7">
    <location>
        <begin position="330"/>
        <end position="424"/>
    </location>
</feature>
<comment type="caution">
    <text evidence="9">The sequence shown here is derived from an EMBL/GenBank/DDBJ whole genome shotgun (WGS) entry which is preliminary data.</text>
</comment>
<dbReference type="GO" id="GO:0034511">
    <property type="term" value="F:U3 snoRNA binding"/>
    <property type="evidence" value="ECO:0007669"/>
    <property type="project" value="TreeGrafter"/>
</dbReference>
<dbReference type="GO" id="GO:0003924">
    <property type="term" value="F:GTPase activity"/>
    <property type="evidence" value="ECO:0007669"/>
    <property type="project" value="TreeGrafter"/>
</dbReference>
<accession>A0AAV7KA66</accession>
<evidence type="ECO:0000256" key="5">
    <source>
        <dbReference type="ARBA" id="ARBA00038288"/>
    </source>
</evidence>
<dbReference type="GO" id="GO:0005525">
    <property type="term" value="F:GTP binding"/>
    <property type="evidence" value="ECO:0007669"/>
    <property type="project" value="TreeGrafter"/>
</dbReference>
<dbReference type="PROSITE" id="PS51714">
    <property type="entry name" value="G_BMS1"/>
    <property type="match status" value="1"/>
</dbReference>